<organism evidence="1 2">
    <name type="scientific">Burkholderia singularis</name>
    <dbReference type="NCBI Taxonomy" id="1503053"/>
    <lineage>
        <taxon>Bacteria</taxon>
        <taxon>Pseudomonadati</taxon>
        <taxon>Pseudomonadota</taxon>
        <taxon>Betaproteobacteria</taxon>
        <taxon>Burkholderiales</taxon>
        <taxon>Burkholderiaceae</taxon>
        <taxon>Burkholderia</taxon>
        <taxon>pseudomallei group</taxon>
    </lineage>
</organism>
<protein>
    <submittedName>
        <fullName evidence="1">Uncharacterized protein</fullName>
    </submittedName>
</protein>
<gene>
    <name evidence="1" type="ORF">WS67_02670</name>
</gene>
<dbReference type="Proteomes" id="UP000062788">
    <property type="component" value="Unassembled WGS sequence"/>
</dbReference>
<proteinExistence type="predicted"/>
<comment type="caution">
    <text evidence="1">The sequence shown here is derived from an EMBL/GenBank/DDBJ whole genome shotgun (WGS) entry which is preliminary data.</text>
</comment>
<dbReference type="EMBL" id="LOWA01000060">
    <property type="protein sequence ID" value="KVE23307.1"/>
    <property type="molecule type" value="Genomic_DNA"/>
</dbReference>
<accession>A0A103DV57</accession>
<keyword evidence="2" id="KW-1185">Reference proteome</keyword>
<dbReference type="RefSeq" id="WP_059520740.1">
    <property type="nucleotide sequence ID" value="NZ_LOWA01000060.1"/>
</dbReference>
<name>A0A103DV57_9BURK</name>
<sequence length="247" mass="28269">MLEYALHPVEDRLIHIDDFCRMDPVPHGWARCPLCLEAVYIVQLRGRSHTRRFAHLSGNHARCPLVNVTLPNPLAAQVGPPLDERGRRQRATFFQSWQRHLHTIRQTASAFGIARFTHAIEHADVLKLWAWPTLAQRDIPYILLVLAEFIAAPRSDKQAAWSRFWFDATVQKIDDLRKPPGVLPRLFRLRYRMPRMSKFPSARHLIDCQLVQMGAPSPNDTPAPIPGADVDAFEAFASRFVTSRSVE</sequence>
<reference evidence="1 2" key="1">
    <citation type="submission" date="2015-11" db="EMBL/GenBank/DDBJ databases">
        <title>Expanding the genomic diversity of Burkholderia species for the development of highly accurate diagnostics.</title>
        <authorList>
            <person name="Sahl J."/>
            <person name="Keim P."/>
            <person name="Wagner D."/>
        </authorList>
    </citation>
    <scope>NUCLEOTIDE SEQUENCE [LARGE SCALE GENOMIC DNA]</scope>
    <source>
        <strain evidence="1 2">TSV85</strain>
    </source>
</reference>
<evidence type="ECO:0000313" key="2">
    <source>
        <dbReference type="Proteomes" id="UP000062788"/>
    </source>
</evidence>
<evidence type="ECO:0000313" key="1">
    <source>
        <dbReference type="EMBL" id="KVE23307.1"/>
    </source>
</evidence>
<dbReference type="AlphaFoldDB" id="A0A103DV57"/>